<name>A0A1G7Q0L0_9BACT</name>
<dbReference type="EMBL" id="LT629690">
    <property type="protein sequence ID" value="SDF91170.1"/>
    <property type="molecule type" value="Genomic_DNA"/>
</dbReference>
<organism evidence="2 3">
    <name type="scientific">Terriglobus roseus</name>
    <dbReference type="NCBI Taxonomy" id="392734"/>
    <lineage>
        <taxon>Bacteria</taxon>
        <taxon>Pseudomonadati</taxon>
        <taxon>Acidobacteriota</taxon>
        <taxon>Terriglobia</taxon>
        <taxon>Terriglobales</taxon>
        <taxon>Acidobacteriaceae</taxon>
        <taxon>Terriglobus</taxon>
    </lineage>
</organism>
<evidence type="ECO:0000256" key="1">
    <source>
        <dbReference type="SAM" id="SignalP"/>
    </source>
</evidence>
<proteinExistence type="predicted"/>
<evidence type="ECO:0008006" key="4">
    <source>
        <dbReference type="Google" id="ProtNLM"/>
    </source>
</evidence>
<evidence type="ECO:0000313" key="3">
    <source>
        <dbReference type="Proteomes" id="UP000182427"/>
    </source>
</evidence>
<keyword evidence="3" id="KW-1185">Reference proteome</keyword>
<dbReference type="RefSeq" id="WP_156785200.1">
    <property type="nucleotide sequence ID" value="NZ_LT629690.1"/>
</dbReference>
<keyword evidence="1" id="KW-0732">Signal</keyword>
<evidence type="ECO:0000313" key="2">
    <source>
        <dbReference type="EMBL" id="SDF91170.1"/>
    </source>
</evidence>
<dbReference type="Proteomes" id="UP000182427">
    <property type="component" value="Chromosome I"/>
</dbReference>
<gene>
    <name evidence="2" type="ORF">SAMN05444167_3670</name>
</gene>
<protein>
    <recommendedName>
        <fullName evidence="4">Secreted protein</fullName>
    </recommendedName>
</protein>
<feature type="signal peptide" evidence="1">
    <location>
        <begin position="1"/>
        <end position="25"/>
    </location>
</feature>
<dbReference type="AlphaFoldDB" id="A0A1G7Q0L0"/>
<accession>A0A1G7Q0L0</accession>
<reference evidence="2 3" key="1">
    <citation type="submission" date="2016-10" db="EMBL/GenBank/DDBJ databases">
        <authorList>
            <person name="de Groot N.N."/>
        </authorList>
    </citation>
    <scope>NUCLEOTIDE SEQUENCE [LARGE SCALE GENOMIC DNA]</scope>
    <source>
        <strain evidence="2 3">GAS232</strain>
    </source>
</reference>
<feature type="chain" id="PRO_5009242341" description="Secreted protein" evidence="1">
    <location>
        <begin position="26"/>
        <end position="304"/>
    </location>
</feature>
<sequence length="304" mass="33285">MRIRGRTFFLGILLACCLTGSGLHAQNESTTIDTTIPLEQRIVETPASVLRPIRAHLEPHTLSVAERDKVIKALAALPAFETNALAAHVRSISFVEGRVTNGMTIPLATPSGTIYDIVIHASVLDETVSAFFTRKEQGCYRASTSGETIAIEAGSQDAVLYVLLHEAMHVVDGIPPVQSTAAYTTPRSLAADIWNDSLTVNPPYRSPFLEGACFRTGTPGSMDNAQDTYKALQSSPFASLYGSKNWYDDSAELVALYHLTQVLHEPYRITLRTQEQTILSIEPMSSPTVQRRFSAVKALYQQKS</sequence>
<dbReference type="OrthoDB" id="873547at2"/>